<dbReference type="EMBL" id="CP130144">
    <property type="protein sequence ID" value="WNZ49120.1"/>
    <property type="molecule type" value="Genomic_DNA"/>
</dbReference>
<protein>
    <submittedName>
        <fullName evidence="2">Potassium-transporting ATPase subunit F</fullName>
    </submittedName>
</protein>
<name>A0AA97AXC9_LEPBY</name>
<keyword evidence="1" id="KW-0812">Transmembrane</keyword>
<accession>A0AA97AXC9</accession>
<organism evidence="2">
    <name type="scientific">Leptolyngbya boryana CZ1</name>
    <dbReference type="NCBI Taxonomy" id="3060204"/>
    <lineage>
        <taxon>Bacteria</taxon>
        <taxon>Bacillati</taxon>
        <taxon>Cyanobacteriota</taxon>
        <taxon>Cyanophyceae</taxon>
        <taxon>Leptolyngbyales</taxon>
        <taxon>Leptolyngbyaceae</taxon>
        <taxon>Leptolyngbya group</taxon>
        <taxon>Leptolyngbya</taxon>
    </lineage>
</organism>
<evidence type="ECO:0000256" key="1">
    <source>
        <dbReference type="SAM" id="Phobius"/>
    </source>
</evidence>
<dbReference type="InterPro" id="IPR011726">
    <property type="entry name" value="KdpF"/>
</dbReference>
<dbReference type="AlphaFoldDB" id="A0AA97AXC9"/>
<reference evidence="2" key="2">
    <citation type="submission" date="2023-07" db="EMBL/GenBank/DDBJ databases">
        <authorList>
            <person name="Bai X.-H."/>
            <person name="Wang H.-H."/>
            <person name="Wang J."/>
            <person name="Ma M.-Y."/>
            <person name="Hu H.-H."/>
            <person name="Song Z.-L."/>
            <person name="Ma H.-G."/>
            <person name="Fan Y."/>
            <person name="Du C.-Y."/>
            <person name="Xu J.-C."/>
        </authorList>
    </citation>
    <scope>NUCLEOTIDE SEQUENCE</scope>
    <source>
        <strain evidence="2">CZ1</strain>
    </source>
</reference>
<dbReference type="Pfam" id="PF09604">
    <property type="entry name" value="Potass_KdpF"/>
    <property type="match status" value="1"/>
</dbReference>
<evidence type="ECO:0000313" key="2">
    <source>
        <dbReference type="EMBL" id="WNZ49120.1"/>
    </source>
</evidence>
<sequence length="86" mass="9852">MKFNLPHNLTPVFEDTIEMLLAWRRRKLPLYLFLALCFNLVLAPVVYAASSSQLSRSQAWSLGLLGLLIVALSVYLFFVMFAPEKF</sequence>
<keyword evidence="1" id="KW-0472">Membrane</keyword>
<dbReference type="RefSeq" id="WP_199329315.1">
    <property type="nucleotide sequence ID" value="NZ_CP130144.1"/>
</dbReference>
<reference evidence="2" key="1">
    <citation type="journal article" date="2023" name="Plants (Basel)">
        <title>Genomic Analysis of Leptolyngbya boryana CZ1 Reveals Efficient Carbon Fixation Modules.</title>
        <authorList>
            <person name="Bai X."/>
            <person name="Wang H."/>
            <person name="Cheng W."/>
            <person name="Wang J."/>
            <person name="Ma M."/>
            <person name="Hu H."/>
            <person name="Song Z."/>
            <person name="Ma H."/>
            <person name="Fan Y."/>
            <person name="Du C."/>
            <person name="Xu J."/>
        </authorList>
    </citation>
    <scope>NUCLEOTIDE SEQUENCE</scope>
    <source>
        <strain evidence="2">CZ1</strain>
    </source>
</reference>
<gene>
    <name evidence="2" type="ORF">Q2T42_14945</name>
</gene>
<dbReference type="GO" id="GO:0005886">
    <property type="term" value="C:plasma membrane"/>
    <property type="evidence" value="ECO:0007669"/>
    <property type="project" value="InterPro"/>
</dbReference>
<feature type="transmembrane region" description="Helical" evidence="1">
    <location>
        <begin position="28"/>
        <end position="47"/>
    </location>
</feature>
<keyword evidence="1" id="KW-1133">Transmembrane helix</keyword>
<dbReference type="GO" id="GO:0008556">
    <property type="term" value="F:P-type potassium transmembrane transporter activity"/>
    <property type="evidence" value="ECO:0007669"/>
    <property type="project" value="InterPro"/>
</dbReference>
<feature type="transmembrane region" description="Helical" evidence="1">
    <location>
        <begin position="59"/>
        <end position="82"/>
    </location>
</feature>
<proteinExistence type="predicted"/>